<dbReference type="Proteomes" id="UP000886824">
    <property type="component" value="Unassembled WGS sequence"/>
</dbReference>
<organism evidence="1 2">
    <name type="scientific">Candidatus Intestinimonas merdavium</name>
    <dbReference type="NCBI Taxonomy" id="2838622"/>
    <lineage>
        <taxon>Bacteria</taxon>
        <taxon>Bacillati</taxon>
        <taxon>Bacillota</taxon>
        <taxon>Clostridia</taxon>
        <taxon>Eubacteriales</taxon>
        <taxon>Intestinimonas</taxon>
    </lineage>
</organism>
<sequence>MGTRSYIAKQIGDDRYLTISCQLDGYPEEVGATLVKAYSTPEKVDALLALGDLYYLCEKLAPDSGHHDFNAPQPGVTVAYQRDDGCSGCEAVVKTFEELSAPNWPLVEYVYIYHPDGQWCYMPTGNPEVGLRNLKGDLETGMIQCSKPLDLGELMDM</sequence>
<proteinExistence type="predicted"/>
<dbReference type="AlphaFoldDB" id="A0A9D2CEQ4"/>
<comment type="caution">
    <text evidence="1">The sequence shown here is derived from an EMBL/GenBank/DDBJ whole genome shotgun (WGS) entry which is preliminary data.</text>
</comment>
<dbReference type="EMBL" id="DXCX01000102">
    <property type="protein sequence ID" value="HIY74277.1"/>
    <property type="molecule type" value="Genomic_DNA"/>
</dbReference>
<name>A0A9D2CEQ4_9FIRM</name>
<gene>
    <name evidence="1" type="ORF">H9826_09970</name>
</gene>
<evidence type="ECO:0000313" key="2">
    <source>
        <dbReference type="Proteomes" id="UP000886824"/>
    </source>
</evidence>
<reference evidence="1" key="2">
    <citation type="submission" date="2021-04" db="EMBL/GenBank/DDBJ databases">
        <authorList>
            <person name="Gilroy R."/>
        </authorList>
    </citation>
    <scope>NUCLEOTIDE SEQUENCE</scope>
    <source>
        <strain evidence="1">CHK33-7979</strain>
    </source>
</reference>
<evidence type="ECO:0000313" key="1">
    <source>
        <dbReference type="EMBL" id="HIY74277.1"/>
    </source>
</evidence>
<reference evidence="1" key="1">
    <citation type="journal article" date="2021" name="PeerJ">
        <title>Extensive microbial diversity within the chicken gut microbiome revealed by metagenomics and culture.</title>
        <authorList>
            <person name="Gilroy R."/>
            <person name="Ravi A."/>
            <person name="Getino M."/>
            <person name="Pursley I."/>
            <person name="Horton D.L."/>
            <person name="Alikhan N.F."/>
            <person name="Baker D."/>
            <person name="Gharbi K."/>
            <person name="Hall N."/>
            <person name="Watson M."/>
            <person name="Adriaenssens E.M."/>
            <person name="Foster-Nyarko E."/>
            <person name="Jarju S."/>
            <person name="Secka A."/>
            <person name="Antonio M."/>
            <person name="Oren A."/>
            <person name="Chaudhuri R.R."/>
            <person name="La Ragione R."/>
            <person name="Hildebrand F."/>
            <person name="Pallen M.J."/>
        </authorList>
    </citation>
    <scope>NUCLEOTIDE SEQUENCE</scope>
    <source>
        <strain evidence="1">CHK33-7979</strain>
    </source>
</reference>
<accession>A0A9D2CEQ4</accession>
<protein>
    <submittedName>
        <fullName evidence="1">Uncharacterized protein</fullName>
    </submittedName>
</protein>